<name>A0A0K6FQI5_9AGAM</name>
<reference evidence="1 2" key="1">
    <citation type="submission" date="2015-07" db="EMBL/GenBank/DDBJ databases">
        <authorList>
            <person name="Noorani M."/>
        </authorList>
    </citation>
    <scope>NUCLEOTIDE SEQUENCE [LARGE SCALE GENOMIC DNA]</scope>
    <source>
        <strain evidence="1">BBA 69670</strain>
    </source>
</reference>
<dbReference type="EMBL" id="CYGV01000350">
    <property type="protein sequence ID" value="CUA68259.1"/>
    <property type="molecule type" value="Genomic_DNA"/>
</dbReference>
<gene>
    <name evidence="1" type="ORF">RSOLAG22IIIB_13660</name>
</gene>
<keyword evidence="2" id="KW-1185">Reference proteome</keyword>
<dbReference type="AlphaFoldDB" id="A0A0K6FQI5"/>
<protein>
    <submittedName>
        <fullName evidence="1">Uncharacterized protein</fullName>
    </submittedName>
</protein>
<sequence>MAPPTLSLKQRLAALTLNTPASPISPITRSPLPSPRTPTNGFGLLEMEEQYEGMRPQERDAIDKAVNAVITQAGVDYETRPMVIVTAASFPDPRQISYDILLARIVAYLDLYGTFSISPQDIPLTPL</sequence>
<proteinExistence type="predicted"/>
<evidence type="ECO:0000313" key="1">
    <source>
        <dbReference type="EMBL" id="CUA68259.1"/>
    </source>
</evidence>
<accession>A0A0K6FQI5</accession>
<evidence type="ECO:0000313" key="2">
    <source>
        <dbReference type="Proteomes" id="UP000044841"/>
    </source>
</evidence>
<organism evidence="1 2">
    <name type="scientific">Rhizoctonia solani</name>
    <dbReference type="NCBI Taxonomy" id="456999"/>
    <lineage>
        <taxon>Eukaryota</taxon>
        <taxon>Fungi</taxon>
        <taxon>Dikarya</taxon>
        <taxon>Basidiomycota</taxon>
        <taxon>Agaricomycotina</taxon>
        <taxon>Agaricomycetes</taxon>
        <taxon>Cantharellales</taxon>
        <taxon>Ceratobasidiaceae</taxon>
        <taxon>Rhizoctonia</taxon>
    </lineage>
</organism>
<dbReference type="Proteomes" id="UP000044841">
    <property type="component" value="Unassembled WGS sequence"/>
</dbReference>